<dbReference type="PANTHER" id="PTHR44927">
    <property type="entry name" value="FK506-BINDING PROTEIN 15"/>
    <property type="match status" value="1"/>
</dbReference>
<dbReference type="Pfam" id="PF23649">
    <property type="entry name" value="FKBP15"/>
    <property type="match status" value="1"/>
</dbReference>
<protein>
    <recommendedName>
        <fullName evidence="1">peptidylprolyl isomerase</fullName>
        <ecNumber evidence="1">5.2.1.8</ecNumber>
    </recommendedName>
</protein>
<feature type="compositionally biased region" description="Basic and acidic residues" evidence="3">
    <location>
        <begin position="936"/>
        <end position="948"/>
    </location>
</feature>
<dbReference type="Proteomes" id="UP001164746">
    <property type="component" value="Chromosome 17"/>
</dbReference>
<feature type="compositionally biased region" description="Basic and acidic residues" evidence="3">
    <location>
        <begin position="807"/>
        <end position="835"/>
    </location>
</feature>
<dbReference type="PANTHER" id="PTHR44927:SF1">
    <property type="entry name" value="FK506-BINDING PROTEIN 15"/>
    <property type="match status" value="1"/>
</dbReference>
<comment type="catalytic activity">
    <reaction evidence="1">
        <text>[protein]-peptidylproline (omega=180) = [protein]-peptidylproline (omega=0)</text>
        <dbReference type="Rhea" id="RHEA:16237"/>
        <dbReference type="Rhea" id="RHEA-COMP:10747"/>
        <dbReference type="Rhea" id="RHEA-COMP:10748"/>
        <dbReference type="ChEBI" id="CHEBI:83833"/>
        <dbReference type="ChEBI" id="CHEBI:83834"/>
        <dbReference type="EC" id="5.2.1.8"/>
    </reaction>
</comment>
<dbReference type="EC" id="5.2.1.8" evidence="1"/>
<reference evidence="5" key="1">
    <citation type="submission" date="2022-11" db="EMBL/GenBank/DDBJ databases">
        <title>Centuries of genome instability and evolution in soft-shell clam transmissible cancer (bioRxiv).</title>
        <authorList>
            <person name="Hart S.F.M."/>
            <person name="Yonemitsu M.A."/>
            <person name="Giersch R.M."/>
            <person name="Beal B.F."/>
            <person name="Arriagada G."/>
            <person name="Davis B.W."/>
            <person name="Ostrander E.A."/>
            <person name="Goff S.P."/>
            <person name="Metzger M.J."/>
        </authorList>
    </citation>
    <scope>NUCLEOTIDE SEQUENCE</scope>
    <source>
        <strain evidence="5">MELC-2E11</strain>
        <tissue evidence="5">Siphon/mantle</tissue>
    </source>
</reference>
<feature type="region of interest" description="Disordered" evidence="3">
    <location>
        <begin position="235"/>
        <end position="279"/>
    </location>
</feature>
<feature type="compositionally biased region" description="Basic and acidic residues" evidence="3">
    <location>
        <begin position="881"/>
        <end position="900"/>
    </location>
</feature>
<evidence type="ECO:0000313" key="5">
    <source>
        <dbReference type="EMBL" id="WAR31318.1"/>
    </source>
</evidence>
<dbReference type="InterPro" id="IPR056598">
    <property type="entry name" value="FKBP-15_dom"/>
</dbReference>
<dbReference type="Gene3D" id="3.10.50.40">
    <property type="match status" value="1"/>
</dbReference>
<feature type="compositionally biased region" description="Acidic residues" evidence="3">
    <location>
        <begin position="750"/>
        <end position="794"/>
    </location>
</feature>
<dbReference type="EMBL" id="CP111028">
    <property type="protein sequence ID" value="WAR31318.1"/>
    <property type="molecule type" value="Genomic_DNA"/>
</dbReference>
<feature type="region of interest" description="Disordered" evidence="3">
    <location>
        <begin position="170"/>
        <end position="200"/>
    </location>
</feature>
<dbReference type="SUPFAM" id="SSF58113">
    <property type="entry name" value="Apolipoprotein A-I"/>
    <property type="match status" value="1"/>
</dbReference>
<keyword evidence="2" id="KW-0175">Coiled coil</keyword>
<evidence type="ECO:0000259" key="4">
    <source>
        <dbReference type="PROSITE" id="PS50059"/>
    </source>
</evidence>
<evidence type="ECO:0000256" key="2">
    <source>
        <dbReference type="SAM" id="Coils"/>
    </source>
</evidence>
<feature type="region of interest" description="Disordered" evidence="3">
    <location>
        <begin position="743"/>
        <end position="960"/>
    </location>
</feature>
<evidence type="ECO:0000313" key="6">
    <source>
        <dbReference type="Proteomes" id="UP001164746"/>
    </source>
</evidence>
<evidence type="ECO:0000256" key="3">
    <source>
        <dbReference type="SAM" id="MobiDB-lite"/>
    </source>
</evidence>
<dbReference type="PROSITE" id="PS50059">
    <property type="entry name" value="FKBP_PPIASE"/>
    <property type="match status" value="1"/>
</dbReference>
<dbReference type="InterPro" id="IPR001179">
    <property type="entry name" value="PPIase_FKBP_dom"/>
</dbReference>
<accession>A0ABY7GA86</accession>
<feature type="compositionally biased region" description="Polar residues" evidence="3">
    <location>
        <begin position="260"/>
        <end position="271"/>
    </location>
</feature>
<organism evidence="5 6">
    <name type="scientific">Mya arenaria</name>
    <name type="common">Soft-shell clam</name>
    <dbReference type="NCBI Taxonomy" id="6604"/>
    <lineage>
        <taxon>Eukaryota</taxon>
        <taxon>Metazoa</taxon>
        <taxon>Spiralia</taxon>
        <taxon>Lophotrochozoa</taxon>
        <taxon>Mollusca</taxon>
        <taxon>Bivalvia</taxon>
        <taxon>Autobranchia</taxon>
        <taxon>Heteroconchia</taxon>
        <taxon>Euheterodonta</taxon>
        <taxon>Imparidentia</taxon>
        <taxon>Neoheterodontei</taxon>
        <taxon>Myida</taxon>
        <taxon>Myoidea</taxon>
        <taxon>Myidae</taxon>
        <taxon>Mya</taxon>
    </lineage>
</organism>
<keyword evidence="6" id="KW-1185">Reference proteome</keyword>
<proteinExistence type="predicted"/>
<name>A0ABY7GA86_MYAAR</name>
<evidence type="ECO:0000256" key="1">
    <source>
        <dbReference type="PROSITE-ProRule" id="PRU00277"/>
    </source>
</evidence>
<gene>
    <name evidence="5" type="ORF">MAR_033860</name>
</gene>
<keyword evidence="1" id="KW-0697">Rotamase</keyword>
<dbReference type="InterPro" id="IPR046357">
    <property type="entry name" value="PPIase_dom_sf"/>
</dbReference>
<keyword evidence="1" id="KW-0413">Isomerase</keyword>
<dbReference type="SUPFAM" id="SSF54534">
    <property type="entry name" value="FKBP-like"/>
    <property type="match status" value="1"/>
</dbReference>
<sequence length="1011" mass="111771">MSPSIIGRSDPAEISESTPPAGKGAAPAVAFAIAYSILMYVTQQQKVTSAKITATFSYTTQENNYANFYDDARQSWSILFDNEKNATDFAKHVCLAKALSTGPVPTSMVTQDLVAGEGGALETGDSVEVRYTGWLLANNTFGQVFDSNASADKLFRFKLGAGKVIKVKLIGRESTPSPHPTHPAPGGSGDGEEIEEDDVTVKQRTRSINEQLSHSPTQDMSKAKLISRMAKMGKPMLPLSGAVPAGPESDHDDHVPESPTPISGQAANQGAPSPAPVHQRVTPVAQPAPIVQPQPAFVPVQQPVAPAQTFTGFTNQQQPAFLQNLPVSQQMSIYQPQQSYLQQQQAGLLQTGFQPGMTQAGMPGMGQGTDMMLLSETRQQNTEVRLSLSKVSDKLDNVIQKENERLKKDVFDKSAKIETQNEKISELLQRNQSFVEKSQVLMEQRNEGMLSSANQTQTRVLTLEQDKVGLTKQLSEATSQISALQMEVSGLKKHDHISDLQRQLREERQGKKSVEGSMAQLQEEMSDLQAAKQALEKAEIQSLKEKLRKQKTSASVSSQVQISQLEEEITADWKARSNKLVALAEEKHARALRAVNEEKEEMAEKIQELTNKIQSIRESHSGSDQHVSELEERVEQLAPWKDKYESLRANASTMKEHYEGRIEELEEGQTTLERQLEAARASQGDSAAAAAGSPQGLLDEVKKIMNNVYKELREQFEAGESYTGTKVLQAILASIKSTTLALMKRQESQATEEESGSEEEEEEAEEEEDDDDDDDDDDDEEEDEEESEEENEETAEQKPEPTVIKTEISEDKPSTGVEDNKKVDDEDDVDKKAGENEGDVEKEDLDKECVDEEDKQDEVEEDAESYQDELDAEIEGQSRAGKADIDKGTGDGQETKRETSEQTNTAVNKDSDDDNMAASLGISTKAVVNGEPTSKSIEKQTSNDEDLKPQPPPPLFGDDDDDDDLDWLIMCRFITFLRTNILCNKHFDFLNIKEMPSEETEKHLISCLKFC</sequence>
<feature type="coiled-coil region" evidence="2">
    <location>
        <begin position="467"/>
        <end position="550"/>
    </location>
</feature>
<feature type="compositionally biased region" description="Acidic residues" evidence="3">
    <location>
        <begin position="849"/>
        <end position="874"/>
    </location>
</feature>
<dbReference type="Pfam" id="PF00254">
    <property type="entry name" value="FKBP_C"/>
    <property type="match status" value="1"/>
</dbReference>
<feature type="region of interest" description="Disordered" evidence="3">
    <location>
        <begin position="1"/>
        <end position="24"/>
    </location>
</feature>
<feature type="coiled-coil region" evidence="2">
    <location>
        <begin position="581"/>
        <end position="619"/>
    </location>
</feature>
<feature type="coiled-coil region" evidence="2">
    <location>
        <begin position="648"/>
        <end position="682"/>
    </location>
</feature>
<feature type="domain" description="PPIase FKBP-type" evidence="4">
    <location>
        <begin position="124"/>
        <end position="166"/>
    </location>
</feature>